<dbReference type="Pfam" id="PF12680">
    <property type="entry name" value="SnoaL_2"/>
    <property type="match status" value="1"/>
</dbReference>
<dbReference type="InterPro" id="IPR037401">
    <property type="entry name" value="SnoaL-like"/>
</dbReference>
<sequence length="123" mass="13963">MNTHTNAAVEFLQMCARGDVAEAFAKHVAPDFRHHNAWFPDDQEALKQGMEQSARDEPNKSFDVKQTLESGDRVMVFSNVQRAQGETNIAVVHILRFHHDQIVEMWDVGQVIPKDSPNQSGMF</sequence>
<gene>
    <name evidence="2" type="ORF">H8L67_04830</name>
</gene>
<protein>
    <submittedName>
        <fullName evidence="2">Ester cyclase</fullName>
    </submittedName>
</protein>
<reference evidence="2 3" key="1">
    <citation type="submission" date="2021-08" db="EMBL/GenBank/DDBJ databases">
        <title>Lysobacter sp. strain CJ11 Genome sequencing and assembly.</title>
        <authorList>
            <person name="Kim I."/>
        </authorList>
    </citation>
    <scope>NUCLEOTIDE SEQUENCE [LARGE SCALE GENOMIC DNA]</scope>
    <source>
        <strain evidence="2 3">CJ11</strain>
    </source>
</reference>
<evidence type="ECO:0000313" key="3">
    <source>
        <dbReference type="Proteomes" id="UP000824755"/>
    </source>
</evidence>
<evidence type="ECO:0000313" key="2">
    <source>
        <dbReference type="EMBL" id="QYR53805.1"/>
    </source>
</evidence>
<dbReference type="Gene3D" id="3.10.450.50">
    <property type="match status" value="1"/>
</dbReference>
<dbReference type="RefSeq" id="WP_220380610.1">
    <property type="nucleotide sequence ID" value="NZ_CP080544.1"/>
</dbReference>
<name>A0ABX8WSI5_9GAMM</name>
<proteinExistence type="predicted"/>
<keyword evidence="3" id="KW-1185">Reference proteome</keyword>
<accession>A0ABX8WSI5</accession>
<evidence type="ECO:0000259" key="1">
    <source>
        <dbReference type="Pfam" id="PF12680"/>
    </source>
</evidence>
<organism evidence="2 3">
    <name type="scientific">Lysobacter soyae</name>
    <dbReference type="NCBI Taxonomy" id="2764185"/>
    <lineage>
        <taxon>Bacteria</taxon>
        <taxon>Pseudomonadati</taxon>
        <taxon>Pseudomonadota</taxon>
        <taxon>Gammaproteobacteria</taxon>
        <taxon>Lysobacterales</taxon>
        <taxon>Lysobacteraceae</taxon>
        <taxon>Lysobacter</taxon>
    </lineage>
</organism>
<dbReference type="EMBL" id="CP080544">
    <property type="protein sequence ID" value="QYR53805.1"/>
    <property type="molecule type" value="Genomic_DNA"/>
</dbReference>
<dbReference type="Proteomes" id="UP000824755">
    <property type="component" value="Chromosome"/>
</dbReference>
<feature type="domain" description="SnoaL-like" evidence="1">
    <location>
        <begin position="10"/>
        <end position="105"/>
    </location>
</feature>
<dbReference type="InterPro" id="IPR032710">
    <property type="entry name" value="NTF2-like_dom_sf"/>
</dbReference>
<dbReference type="SUPFAM" id="SSF54427">
    <property type="entry name" value="NTF2-like"/>
    <property type="match status" value="1"/>
</dbReference>